<dbReference type="InterPro" id="IPR000192">
    <property type="entry name" value="Aminotrans_V_dom"/>
</dbReference>
<proteinExistence type="inferred from homology"/>
<dbReference type="AlphaFoldDB" id="A0A7X0H8V3"/>
<dbReference type="InterPro" id="IPR015422">
    <property type="entry name" value="PyrdxlP-dep_Trfase_small"/>
</dbReference>
<dbReference type="Pfam" id="PF00266">
    <property type="entry name" value="Aminotran_5"/>
    <property type="match status" value="1"/>
</dbReference>
<evidence type="ECO:0000256" key="2">
    <source>
        <dbReference type="ARBA" id="ARBA00010447"/>
    </source>
</evidence>
<dbReference type="InterPro" id="IPR015421">
    <property type="entry name" value="PyrdxlP-dep_Trfase_major"/>
</dbReference>
<dbReference type="PANTHER" id="PTHR43586:SF4">
    <property type="entry name" value="ISOPENICILLIN N EPIMERASE"/>
    <property type="match status" value="1"/>
</dbReference>
<keyword evidence="8" id="KW-1185">Reference proteome</keyword>
<evidence type="ECO:0000256" key="5">
    <source>
        <dbReference type="ARBA" id="ARBA00050776"/>
    </source>
</evidence>
<keyword evidence="4" id="KW-0663">Pyridoxal phosphate</keyword>
<gene>
    <name evidence="7" type="ORF">HNQ40_003233</name>
</gene>
<evidence type="ECO:0000256" key="3">
    <source>
        <dbReference type="ARBA" id="ARBA00012239"/>
    </source>
</evidence>
<evidence type="ECO:0000313" key="8">
    <source>
        <dbReference type="Proteomes" id="UP000541810"/>
    </source>
</evidence>
<dbReference type="SUPFAM" id="SSF53383">
    <property type="entry name" value="PLP-dependent transferases"/>
    <property type="match status" value="1"/>
</dbReference>
<comment type="caution">
    <text evidence="7">The sequence shown here is derived from an EMBL/GenBank/DDBJ whole genome shotgun (WGS) entry which is preliminary data.</text>
</comment>
<dbReference type="Proteomes" id="UP000541810">
    <property type="component" value="Unassembled WGS sequence"/>
</dbReference>
<comment type="cofactor">
    <cofactor evidence="1">
        <name>pyridoxal 5'-phosphate</name>
        <dbReference type="ChEBI" id="CHEBI:597326"/>
    </cofactor>
</comment>
<protein>
    <recommendedName>
        <fullName evidence="3">cysteine desulfurase</fullName>
        <ecNumber evidence="3">2.8.1.7</ecNumber>
    </recommendedName>
</protein>
<dbReference type="GO" id="GO:0031071">
    <property type="term" value="F:cysteine desulfurase activity"/>
    <property type="evidence" value="ECO:0007669"/>
    <property type="project" value="UniProtKB-EC"/>
</dbReference>
<dbReference type="EC" id="2.8.1.7" evidence="3"/>
<dbReference type="RefSeq" id="WP_184678893.1">
    <property type="nucleotide sequence ID" value="NZ_JACHGY010000001.1"/>
</dbReference>
<evidence type="ECO:0000259" key="6">
    <source>
        <dbReference type="Pfam" id="PF00266"/>
    </source>
</evidence>
<accession>A0A7X0H8V3</accession>
<dbReference type="PIRSF" id="PIRSF005572">
    <property type="entry name" value="NifS"/>
    <property type="match status" value="1"/>
</dbReference>
<dbReference type="EMBL" id="JACHGY010000001">
    <property type="protein sequence ID" value="MBB6431427.1"/>
    <property type="molecule type" value="Genomic_DNA"/>
</dbReference>
<evidence type="ECO:0000256" key="1">
    <source>
        <dbReference type="ARBA" id="ARBA00001933"/>
    </source>
</evidence>
<dbReference type="InterPro" id="IPR015424">
    <property type="entry name" value="PyrdxlP-dep_Trfase"/>
</dbReference>
<reference evidence="7 8" key="1">
    <citation type="submission" date="2020-08" db="EMBL/GenBank/DDBJ databases">
        <title>Genomic Encyclopedia of Type Strains, Phase IV (KMG-IV): sequencing the most valuable type-strain genomes for metagenomic binning, comparative biology and taxonomic classification.</title>
        <authorList>
            <person name="Goeker M."/>
        </authorList>
    </citation>
    <scope>NUCLEOTIDE SEQUENCE [LARGE SCALE GENOMIC DNA]</scope>
    <source>
        <strain evidence="7 8">DSM 103725</strain>
    </source>
</reference>
<dbReference type="InterPro" id="IPR010969">
    <property type="entry name" value="Cys_dSase-rel_unknwn_funct"/>
</dbReference>
<sequence length="416" mass="44526">MNDLNSAASNPPRRIYLDNAATSFPKPPCVLEAMNHYATQLGASPGRGAYAEAREATALFVECRSRINTLLNGESPDHVVFTLNTTDALNLAIHGLIHPQAKRRHVVTCHLDHNSVLRPFNELVSQGVATQTRVECDPRTGRVDPADIKAAIRPDTGLVAIVHGSNVTGTLQPIYEIGQICRESAVPFLVDAAQTAGHVPLDVQRDNIDLLAAPGHKSLLGPLGTGFLYIRPGIENMMRTVREGGTGSVSELDVQPTFMPDRFEPGSHNAPGIVGLNAALGWILDQTVEKLWAHDRKLTETMIDGLHDTASMPGFSCVGPQGIKYRCGVFSVRIDSEDGRFADPNALAQALEQDYGILTRAGIHCAPLAHQTVGTHALGGTTRLSFGPFVTAQDVKYACDALAQLCESAAAHAVSS</sequence>
<evidence type="ECO:0000256" key="4">
    <source>
        <dbReference type="ARBA" id="ARBA00022898"/>
    </source>
</evidence>
<dbReference type="PANTHER" id="PTHR43586">
    <property type="entry name" value="CYSTEINE DESULFURASE"/>
    <property type="match status" value="1"/>
</dbReference>
<dbReference type="Gene3D" id="3.40.640.10">
    <property type="entry name" value="Type I PLP-dependent aspartate aminotransferase-like (Major domain)"/>
    <property type="match status" value="1"/>
</dbReference>
<organism evidence="7 8">
    <name type="scientific">Algisphaera agarilytica</name>
    <dbReference type="NCBI Taxonomy" id="1385975"/>
    <lineage>
        <taxon>Bacteria</taxon>
        <taxon>Pseudomonadati</taxon>
        <taxon>Planctomycetota</taxon>
        <taxon>Phycisphaerae</taxon>
        <taxon>Phycisphaerales</taxon>
        <taxon>Phycisphaeraceae</taxon>
        <taxon>Algisphaera</taxon>
    </lineage>
</organism>
<dbReference type="Gene3D" id="3.90.1150.10">
    <property type="entry name" value="Aspartate Aminotransferase, domain 1"/>
    <property type="match status" value="1"/>
</dbReference>
<dbReference type="NCBIfam" id="TIGR01977">
    <property type="entry name" value="am_tr_V_EF2568"/>
    <property type="match status" value="1"/>
</dbReference>
<feature type="domain" description="Aminotransferase class V" evidence="6">
    <location>
        <begin position="15"/>
        <end position="396"/>
    </location>
</feature>
<comment type="similarity">
    <text evidence="2">Belongs to the class-V pyridoxal-phosphate-dependent aminotransferase family. Csd subfamily.</text>
</comment>
<dbReference type="InterPro" id="IPR016454">
    <property type="entry name" value="Cysteine_dSase"/>
</dbReference>
<evidence type="ECO:0000313" key="7">
    <source>
        <dbReference type="EMBL" id="MBB6431427.1"/>
    </source>
</evidence>
<comment type="catalytic activity">
    <reaction evidence="5">
        <text>(sulfur carrier)-H + L-cysteine = (sulfur carrier)-SH + L-alanine</text>
        <dbReference type="Rhea" id="RHEA:43892"/>
        <dbReference type="Rhea" id="RHEA-COMP:14737"/>
        <dbReference type="Rhea" id="RHEA-COMP:14739"/>
        <dbReference type="ChEBI" id="CHEBI:29917"/>
        <dbReference type="ChEBI" id="CHEBI:35235"/>
        <dbReference type="ChEBI" id="CHEBI:57972"/>
        <dbReference type="ChEBI" id="CHEBI:64428"/>
        <dbReference type="EC" id="2.8.1.7"/>
    </reaction>
</comment>
<name>A0A7X0H8V3_9BACT</name>